<name>A0AC35UHU8_9BILA</name>
<proteinExistence type="predicted"/>
<dbReference type="WBParaSite" id="RSKR_0001165400.1">
    <property type="protein sequence ID" value="RSKR_0001165400.1"/>
    <property type="gene ID" value="RSKR_0001165400"/>
</dbReference>
<organism evidence="1 2">
    <name type="scientific">Rhabditophanes sp. KR3021</name>
    <dbReference type="NCBI Taxonomy" id="114890"/>
    <lineage>
        <taxon>Eukaryota</taxon>
        <taxon>Metazoa</taxon>
        <taxon>Ecdysozoa</taxon>
        <taxon>Nematoda</taxon>
        <taxon>Chromadorea</taxon>
        <taxon>Rhabditida</taxon>
        <taxon>Tylenchina</taxon>
        <taxon>Panagrolaimomorpha</taxon>
        <taxon>Strongyloidoidea</taxon>
        <taxon>Alloionematidae</taxon>
        <taxon>Rhabditophanes</taxon>
    </lineage>
</organism>
<sequence>MDSPFNVSFVSVSPPDAHESWNPNRNVPVIREGSGVATKYVVAECGIADLFGKNIRQRVFELIQITHPDDRKHLEKSALEKLKAMPSKD</sequence>
<reference evidence="2" key="1">
    <citation type="submission" date="2016-11" db="UniProtKB">
        <authorList>
            <consortium name="WormBaseParasite"/>
        </authorList>
    </citation>
    <scope>IDENTIFICATION</scope>
    <source>
        <strain evidence="2">KR3021</strain>
    </source>
</reference>
<dbReference type="Proteomes" id="UP000095286">
    <property type="component" value="Unplaced"/>
</dbReference>
<protein>
    <submittedName>
        <fullName evidence="2">AcetylCoA_hyd_C domain-containing protein</fullName>
    </submittedName>
</protein>
<evidence type="ECO:0000313" key="2">
    <source>
        <dbReference type="WBParaSite" id="RSKR_0001165400.1"/>
    </source>
</evidence>
<evidence type="ECO:0000313" key="1">
    <source>
        <dbReference type="Proteomes" id="UP000095286"/>
    </source>
</evidence>
<accession>A0AC35UHU8</accession>